<evidence type="ECO:0000313" key="1">
    <source>
        <dbReference type="EMBL" id="EQB10176.1"/>
    </source>
</evidence>
<dbReference type="RefSeq" id="WP_021237172.1">
    <property type="nucleotide sequence ID" value="NZ_ATHO01000037.1"/>
</dbReference>
<dbReference type="Proteomes" id="UP000015525">
    <property type="component" value="Unassembled WGS sequence"/>
</dbReference>
<dbReference type="AlphaFoldDB" id="T0H1D9"/>
<protein>
    <submittedName>
        <fullName evidence="1">Uncharacterized protein</fullName>
    </submittedName>
</protein>
<reference evidence="1 2" key="1">
    <citation type="journal article" date="2013" name="Genome Announc.">
        <title>Draft Genome Sequence of Sphingobium quisquiliarum Strain P25T, a Novel Hexachlorocyclohexane (HCH)-Degrading Bacterium Isolated from an HCH Dumpsite.</title>
        <authorList>
            <person name="Kumar Singh A."/>
            <person name="Sangwan N."/>
            <person name="Sharma A."/>
            <person name="Gupta V."/>
            <person name="Khurana J.P."/>
            <person name="Lal R."/>
        </authorList>
    </citation>
    <scope>NUCLEOTIDE SEQUENCE [LARGE SCALE GENOMIC DNA]</scope>
    <source>
        <strain evidence="1 2">P25</strain>
    </source>
</reference>
<evidence type="ECO:0000313" key="2">
    <source>
        <dbReference type="Proteomes" id="UP000015525"/>
    </source>
</evidence>
<accession>T0H1D9</accession>
<sequence>MDRIEHVFAAVSHRMNSMAAPGRPAGAPEPLSSLIARVNVAKRLYEPGMGLAGPTRLD</sequence>
<comment type="caution">
    <text evidence="1">The sequence shown here is derived from an EMBL/GenBank/DDBJ whole genome shotgun (WGS) entry which is preliminary data.</text>
</comment>
<organism evidence="1 2">
    <name type="scientific">Sphingobium quisquiliarum P25</name>
    <dbReference type="NCBI Taxonomy" id="1329909"/>
    <lineage>
        <taxon>Bacteria</taxon>
        <taxon>Pseudomonadati</taxon>
        <taxon>Pseudomonadota</taxon>
        <taxon>Alphaproteobacteria</taxon>
        <taxon>Sphingomonadales</taxon>
        <taxon>Sphingomonadaceae</taxon>
        <taxon>Sphingobium</taxon>
    </lineage>
</organism>
<proteinExistence type="predicted"/>
<name>T0H1D9_9SPHN</name>
<dbReference type="PATRIC" id="fig|1329909.3.peg.828"/>
<dbReference type="EMBL" id="ATHO01000037">
    <property type="protein sequence ID" value="EQB10176.1"/>
    <property type="molecule type" value="Genomic_DNA"/>
</dbReference>
<gene>
    <name evidence="1" type="ORF">L288_04355</name>
</gene>
<keyword evidence="2" id="KW-1185">Reference proteome</keyword>